<evidence type="ECO:0000313" key="10">
    <source>
        <dbReference type="EMBL" id="AEA34429.1"/>
    </source>
</evidence>
<evidence type="ECO:0000256" key="3">
    <source>
        <dbReference type="ARBA" id="ARBA00022448"/>
    </source>
</evidence>
<evidence type="ECO:0000256" key="8">
    <source>
        <dbReference type="SAM" id="Phobius"/>
    </source>
</evidence>
<feature type="transmembrane region" description="Helical" evidence="8">
    <location>
        <begin position="29"/>
        <end position="48"/>
    </location>
</feature>
<dbReference type="STRING" id="760142.Hipma_1473"/>
<comment type="similarity">
    <text evidence="2">Belongs to the AAE transporter (TC 2.A.81) family.</text>
</comment>
<dbReference type="EMBL" id="CP002606">
    <property type="protein sequence ID" value="AEA34429.1"/>
    <property type="molecule type" value="Genomic_DNA"/>
</dbReference>
<dbReference type="OrthoDB" id="9155749at2"/>
<keyword evidence="11" id="KW-1185">Reference proteome</keyword>
<dbReference type="RefSeq" id="WP_013682458.1">
    <property type="nucleotide sequence ID" value="NC_015318.1"/>
</dbReference>
<feature type="transmembrane region" description="Helical" evidence="8">
    <location>
        <begin position="6"/>
        <end position="22"/>
    </location>
</feature>
<evidence type="ECO:0000256" key="1">
    <source>
        <dbReference type="ARBA" id="ARBA00004651"/>
    </source>
</evidence>
<dbReference type="InterPro" id="IPR050144">
    <property type="entry name" value="AAE_transporter"/>
</dbReference>
<reference evidence="11" key="2">
    <citation type="submission" date="2011-03" db="EMBL/GenBank/DDBJ databases">
        <title>The complete genome of Hippea maritima DSM 10411.</title>
        <authorList>
            <consortium name="US DOE Joint Genome Institute (JGI-PGF)"/>
            <person name="Lucas S."/>
            <person name="Copeland A."/>
            <person name="Lapidus A."/>
            <person name="Bruce D."/>
            <person name="Goodwin L."/>
            <person name="Pitluck S."/>
            <person name="Peters L."/>
            <person name="Kyrpides N."/>
            <person name="Mavromatis K."/>
            <person name="Pagani I."/>
            <person name="Ivanova N."/>
            <person name="Mikhailova N."/>
            <person name="Lu M."/>
            <person name="Detter J.C."/>
            <person name="Tapia R."/>
            <person name="Han C."/>
            <person name="Land M."/>
            <person name="Hauser L."/>
            <person name="Markowitz V."/>
            <person name="Cheng J.-F."/>
            <person name="Hugenholtz P."/>
            <person name="Woyke T."/>
            <person name="Wu D."/>
            <person name="Spring S."/>
            <person name="Schroeder M."/>
            <person name="Brambilla E."/>
            <person name="Klenk H.-P."/>
            <person name="Eisen J.A."/>
        </authorList>
    </citation>
    <scope>NUCLEOTIDE SEQUENCE [LARGE SCALE GENOMIC DNA]</scope>
    <source>
        <strain evidence="11">ATCC 700847 / DSM 10411 / MH2</strain>
    </source>
</reference>
<dbReference type="PANTHER" id="PTHR30445:SF3">
    <property type="entry name" value="TRANSPORT PROTEIN YIDE-RELATED"/>
    <property type="match status" value="1"/>
</dbReference>
<feature type="transmembrane region" description="Helical" evidence="8">
    <location>
        <begin position="54"/>
        <end position="73"/>
    </location>
</feature>
<organism evidence="10 11">
    <name type="scientific">Hippea maritima (strain ATCC 700847 / DSM 10411 / MH2)</name>
    <dbReference type="NCBI Taxonomy" id="760142"/>
    <lineage>
        <taxon>Bacteria</taxon>
        <taxon>Pseudomonadati</taxon>
        <taxon>Campylobacterota</taxon>
        <taxon>Desulfurellia</taxon>
        <taxon>Desulfurellales</taxon>
        <taxon>Hippeaceae</taxon>
        <taxon>Hippea</taxon>
    </lineage>
</organism>
<proteinExistence type="inferred from homology"/>
<evidence type="ECO:0000256" key="6">
    <source>
        <dbReference type="ARBA" id="ARBA00022989"/>
    </source>
</evidence>
<keyword evidence="4" id="KW-1003">Cell membrane</keyword>
<dbReference type="HOGENOM" id="CLU_035023_3_0_7"/>
<accession>F2LTQ3</accession>
<feature type="transmembrane region" description="Helical" evidence="8">
    <location>
        <begin position="503"/>
        <end position="524"/>
    </location>
</feature>
<evidence type="ECO:0000256" key="7">
    <source>
        <dbReference type="ARBA" id="ARBA00023136"/>
    </source>
</evidence>
<dbReference type="NCBIfam" id="TIGR01625">
    <property type="entry name" value="YidE_YbjL_dupl"/>
    <property type="match status" value="2"/>
</dbReference>
<evidence type="ECO:0000259" key="9">
    <source>
        <dbReference type="PROSITE" id="PS51202"/>
    </source>
</evidence>
<evidence type="ECO:0000256" key="2">
    <source>
        <dbReference type="ARBA" id="ARBA00009854"/>
    </source>
</evidence>
<dbReference type="InParanoid" id="F2LTQ3"/>
<feature type="transmembrane region" description="Helical" evidence="8">
    <location>
        <begin position="138"/>
        <end position="160"/>
    </location>
</feature>
<dbReference type="GO" id="GO:0006813">
    <property type="term" value="P:potassium ion transport"/>
    <property type="evidence" value="ECO:0007669"/>
    <property type="project" value="InterPro"/>
</dbReference>
<feature type="transmembrane region" description="Helical" evidence="8">
    <location>
        <begin position="352"/>
        <end position="372"/>
    </location>
</feature>
<keyword evidence="7 8" id="KW-0472">Membrane</keyword>
<dbReference type="KEGG" id="hmr:Hipma_1473"/>
<dbReference type="Gene3D" id="3.30.70.1450">
    <property type="entry name" value="Regulator of K+ conductance, C-terminal domain"/>
    <property type="match status" value="1"/>
</dbReference>
<dbReference type="FunCoup" id="F2LTQ3">
    <property type="interactions" value="28"/>
</dbReference>
<dbReference type="eggNOG" id="COG0569">
    <property type="taxonomic scope" value="Bacteria"/>
</dbReference>
<keyword evidence="3" id="KW-0813">Transport</keyword>
<feature type="domain" description="RCK C-terminal" evidence="9">
    <location>
        <begin position="258"/>
        <end position="342"/>
    </location>
</feature>
<feature type="transmembrane region" description="Helical" evidence="8">
    <location>
        <begin position="378"/>
        <end position="396"/>
    </location>
</feature>
<gene>
    <name evidence="10" type="ordered locus">Hipma_1473</name>
</gene>
<dbReference type="GO" id="GO:0005886">
    <property type="term" value="C:plasma membrane"/>
    <property type="evidence" value="ECO:0007669"/>
    <property type="project" value="UniProtKB-SubCell"/>
</dbReference>
<dbReference type="Pfam" id="PF06826">
    <property type="entry name" value="Asp-Al_Ex"/>
    <property type="match status" value="2"/>
</dbReference>
<evidence type="ECO:0000256" key="4">
    <source>
        <dbReference type="ARBA" id="ARBA00022475"/>
    </source>
</evidence>
<reference evidence="10 11" key="1">
    <citation type="journal article" date="2011" name="Stand. Genomic Sci.">
        <title>Complete genome sequence of the thermophilic sulfur-reducer Hippea maritima type strain (MH(2)).</title>
        <authorList>
            <person name="Huntemann M."/>
            <person name="Lu M."/>
            <person name="Nolan M."/>
            <person name="Lapidus A."/>
            <person name="Lucas S."/>
            <person name="Hammon N."/>
            <person name="Deshpande S."/>
            <person name="Cheng J.F."/>
            <person name="Tapia R."/>
            <person name="Han C."/>
            <person name="Goodwin L."/>
            <person name="Pitluck S."/>
            <person name="Liolios K."/>
            <person name="Pagani I."/>
            <person name="Ivanova N."/>
            <person name="Ovchinikova G."/>
            <person name="Pati A."/>
            <person name="Chen A."/>
            <person name="Palaniappan K."/>
            <person name="Land M."/>
            <person name="Hauser L."/>
            <person name="Jeffries C.D."/>
            <person name="Detter J.C."/>
            <person name="Brambilla E.M."/>
            <person name="Rohde M."/>
            <person name="Spring S."/>
            <person name="Goker M."/>
            <person name="Woyke T."/>
            <person name="Bristow J."/>
            <person name="Eisen J.A."/>
            <person name="Markowitz V."/>
            <person name="Hugenholtz P."/>
            <person name="Kyrpides N.C."/>
            <person name="Klenk H.P."/>
            <person name="Mavromatis K."/>
        </authorList>
    </citation>
    <scope>NUCLEOTIDE SEQUENCE [LARGE SCALE GENOMIC DNA]</scope>
    <source>
        <strain evidence="11">ATCC 700847 / DSM 10411 / MH2</strain>
    </source>
</reference>
<feature type="transmembrane region" description="Helical" evidence="8">
    <location>
        <begin position="441"/>
        <end position="459"/>
    </location>
</feature>
<keyword evidence="6 8" id="KW-1133">Transmembrane helix</keyword>
<feature type="transmembrane region" description="Helical" evidence="8">
    <location>
        <begin position="85"/>
        <end position="107"/>
    </location>
</feature>
<dbReference type="eggNOG" id="COG2985">
    <property type="taxonomic scope" value="Bacteria"/>
</dbReference>
<evidence type="ECO:0000313" key="11">
    <source>
        <dbReference type="Proteomes" id="UP000008139"/>
    </source>
</evidence>
<dbReference type="GO" id="GO:0008324">
    <property type="term" value="F:monoatomic cation transmembrane transporter activity"/>
    <property type="evidence" value="ECO:0007669"/>
    <property type="project" value="InterPro"/>
</dbReference>
<dbReference type="InterPro" id="IPR006512">
    <property type="entry name" value="YidE_YbjL"/>
</dbReference>
<dbReference type="AlphaFoldDB" id="F2LTQ3"/>
<name>F2LTQ3_HIPMA</name>
<evidence type="ECO:0000256" key="5">
    <source>
        <dbReference type="ARBA" id="ARBA00022692"/>
    </source>
</evidence>
<dbReference type="PANTHER" id="PTHR30445">
    <property type="entry name" value="K(+)_H(+) ANTIPORTER SUBUNIT KHTT"/>
    <property type="match status" value="1"/>
</dbReference>
<dbReference type="InterPro" id="IPR006037">
    <property type="entry name" value="RCK_C"/>
</dbReference>
<sequence length="527" mass="58037">MIHSDIFYLFLIIALGYLLGNIKIKGFSLDISAILIIALMAGHFGITIPQGFKFFGLALFIYAVGLQAGPGFFETIKENGLKFNIIALFLLVIIFGLTFGVAIYLNIPKDVAEGIFTGAISSAPALAAALEIKNLPNISIAFGVVYPFAIIATIMFVRFLPSIVKANINQEKRDFEERQHCLHPDIITKNFKITNESFKNKTIHKSQIEKLTTTIIERVESKYPTDPSDEDAILHYGDIVRASGTEDQLDNLKIILGEEVEDTYTFHDDMKVFRLLVTNRDIVGKKIGEIKELKSLHAVITKVRRSGIDIPPYKSLTLLLGDKLYVVAPRKHEKKLIGLIGNDLLRYPAADFLPISFGIVIGIFVGSIPFSIPYLGTVKFSFVGGILITALILGRLGRTGKIVWQLSPHSNSLMKVLGQLIFLATIGTNSGKYLFESIKNHGWISVIIGLSAILLPLFLSTFIMRKLMKMNLFDIMGVLSGAMTSTPSLTMANNITASDYPSIGYAAVYPFAMVLSIILAQIGAKLI</sequence>
<dbReference type="PROSITE" id="PS51202">
    <property type="entry name" value="RCK_C"/>
    <property type="match status" value="1"/>
</dbReference>
<keyword evidence="5 8" id="KW-0812">Transmembrane</keyword>
<dbReference type="Proteomes" id="UP000008139">
    <property type="component" value="Chromosome"/>
</dbReference>
<dbReference type="SUPFAM" id="SSF116726">
    <property type="entry name" value="TrkA C-terminal domain-like"/>
    <property type="match status" value="1"/>
</dbReference>
<dbReference type="InterPro" id="IPR036721">
    <property type="entry name" value="RCK_C_sf"/>
</dbReference>
<protein>
    <submittedName>
        <fullName evidence="10">YidE/YbjL duplication</fullName>
    </submittedName>
</protein>
<comment type="subcellular location">
    <subcellularLocation>
        <location evidence="1">Cell membrane</location>
        <topology evidence="1">Multi-pass membrane protein</topology>
    </subcellularLocation>
</comment>